<dbReference type="Proteomes" id="UP000054988">
    <property type="component" value="Unassembled WGS sequence"/>
</dbReference>
<organism evidence="1 2">
    <name type="scientific">Moniliophthora roreri</name>
    <name type="common">Frosty pod rot fungus</name>
    <name type="synonym">Monilia roreri</name>
    <dbReference type="NCBI Taxonomy" id="221103"/>
    <lineage>
        <taxon>Eukaryota</taxon>
        <taxon>Fungi</taxon>
        <taxon>Dikarya</taxon>
        <taxon>Basidiomycota</taxon>
        <taxon>Agaricomycotina</taxon>
        <taxon>Agaricomycetes</taxon>
        <taxon>Agaricomycetidae</taxon>
        <taxon>Agaricales</taxon>
        <taxon>Marasmiineae</taxon>
        <taxon>Marasmiaceae</taxon>
        <taxon>Moniliophthora</taxon>
    </lineage>
</organism>
<dbReference type="EMBL" id="LATX01002117">
    <property type="protein sequence ID" value="KTB34162.1"/>
    <property type="molecule type" value="Genomic_DNA"/>
</dbReference>
<evidence type="ECO:0000313" key="2">
    <source>
        <dbReference type="Proteomes" id="UP000054988"/>
    </source>
</evidence>
<evidence type="ECO:0000313" key="1">
    <source>
        <dbReference type="EMBL" id="KTB34162.1"/>
    </source>
</evidence>
<protein>
    <submittedName>
        <fullName evidence="1">Uncharacterized protein</fullName>
    </submittedName>
</protein>
<comment type="caution">
    <text evidence="1">The sequence shown here is derived from an EMBL/GenBank/DDBJ whole genome shotgun (WGS) entry which is preliminary data.</text>
</comment>
<name>A0A0W0FDA6_MONRR</name>
<proteinExistence type="predicted"/>
<accession>A0A0W0FDA6</accession>
<dbReference type="AlphaFoldDB" id="A0A0W0FDA6"/>
<gene>
    <name evidence="1" type="ORF">WG66_13266</name>
</gene>
<sequence length="113" mass="13018">MHLQPPLGAVDYDKEVRVLRVKKGFGEGGVPHYADYKSDIGDENGKWRDSLISYRGRGWTREREYVDGSDYQIQREQSSKPSTTLKSFSPFVRTLWNVRPRAARGEQEARGEN</sequence>
<reference evidence="1 2" key="1">
    <citation type="submission" date="2015-12" db="EMBL/GenBank/DDBJ databases">
        <title>Draft genome sequence of Moniliophthora roreri, the causal agent of frosty pod rot of cacao.</title>
        <authorList>
            <person name="Aime M.C."/>
            <person name="Diaz-Valderrama J.R."/>
            <person name="Kijpornyongpan T."/>
            <person name="Phillips-Mora W."/>
        </authorList>
    </citation>
    <scope>NUCLEOTIDE SEQUENCE [LARGE SCALE GENOMIC DNA]</scope>
    <source>
        <strain evidence="1 2">MCA 2952</strain>
    </source>
</reference>